<dbReference type="Proteomes" id="UP000006911">
    <property type="component" value="Unassembled WGS sequence"/>
</dbReference>
<dbReference type="KEGG" id="tml:GSTUM_00006205001"/>
<keyword evidence="2" id="KW-1185">Reference proteome</keyword>
<gene>
    <name evidence="1" type="ORF">GSTUM_00006205001</name>
</gene>
<dbReference type="EMBL" id="FN430153">
    <property type="protein sequence ID" value="CAZ82632.1"/>
    <property type="molecule type" value="Genomic_DNA"/>
</dbReference>
<dbReference type="HOGENOM" id="CLU_2814283_0_0_1"/>
<dbReference type="RefSeq" id="XP_002838441.1">
    <property type="nucleotide sequence ID" value="XM_002838395.1"/>
</dbReference>
<accession>D5GDN9</accession>
<evidence type="ECO:0000313" key="2">
    <source>
        <dbReference type="Proteomes" id="UP000006911"/>
    </source>
</evidence>
<dbReference type="AlphaFoldDB" id="D5GDN9"/>
<name>D5GDN9_TUBMM</name>
<organism evidence="1 2">
    <name type="scientific">Tuber melanosporum (strain Mel28)</name>
    <name type="common">Perigord black truffle</name>
    <dbReference type="NCBI Taxonomy" id="656061"/>
    <lineage>
        <taxon>Eukaryota</taxon>
        <taxon>Fungi</taxon>
        <taxon>Dikarya</taxon>
        <taxon>Ascomycota</taxon>
        <taxon>Pezizomycotina</taxon>
        <taxon>Pezizomycetes</taxon>
        <taxon>Pezizales</taxon>
        <taxon>Tuberaceae</taxon>
        <taxon>Tuber</taxon>
    </lineage>
</organism>
<dbReference type="InParanoid" id="D5GDN9"/>
<proteinExistence type="predicted"/>
<dbReference type="GeneID" id="9181637"/>
<reference evidence="1 2" key="1">
    <citation type="journal article" date="2010" name="Nature">
        <title>Perigord black truffle genome uncovers evolutionary origins and mechanisms of symbiosis.</title>
        <authorList>
            <person name="Martin F."/>
            <person name="Kohler A."/>
            <person name="Murat C."/>
            <person name="Balestrini R."/>
            <person name="Coutinho P.M."/>
            <person name="Jaillon O."/>
            <person name="Montanini B."/>
            <person name="Morin E."/>
            <person name="Noel B."/>
            <person name="Percudani R."/>
            <person name="Porcel B."/>
            <person name="Rubini A."/>
            <person name="Amicucci A."/>
            <person name="Amselem J."/>
            <person name="Anthouard V."/>
            <person name="Arcioni S."/>
            <person name="Artiguenave F."/>
            <person name="Aury J.M."/>
            <person name="Ballario P."/>
            <person name="Bolchi A."/>
            <person name="Brenna A."/>
            <person name="Brun A."/>
            <person name="Buee M."/>
            <person name="Cantarel B."/>
            <person name="Chevalier G."/>
            <person name="Couloux A."/>
            <person name="Da Silva C."/>
            <person name="Denoeud F."/>
            <person name="Duplessis S."/>
            <person name="Ghignone S."/>
            <person name="Hilselberger B."/>
            <person name="Iotti M."/>
            <person name="Marcais B."/>
            <person name="Mello A."/>
            <person name="Miranda M."/>
            <person name="Pacioni G."/>
            <person name="Quesneville H."/>
            <person name="Riccioni C."/>
            <person name="Ruotolo R."/>
            <person name="Splivallo R."/>
            <person name="Stocchi V."/>
            <person name="Tisserant E."/>
            <person name="Viscomi A.R."/>
            <person name="Zambonelli A."/>
            <person name="Zampieri E."/>
            <person name="Henrissat B."/>
            <person name="Lebrun M.H."/>
            <person name="Paolocci F."/>
            <person name="Bonfante P."/>
            <person name="Ottonello S."/>
            <person name="Wincker P."/>
        </authorList>
    </citation>
    <scope>NUCLEOTIDE SEQUENCE [LARGE SCALE GENOMIC DNA]</scope>
    <source>
        <strain evidence="1 2">Mel28</strain>
    </source>
</reference>
<evidence type="ECO:0000313" key="1">
    <source>
        <dbReference type="EMBL" id="CAZ82632.1"/>
    </source>
</evidence>
<protein>
    <submittedName>
        <fullName evidence="1">(Perigord truffle) hypothetical protein</fullName>
    </submittedName>
</protein>
<sequence length="67" mass="7549">MVFWTLSQELDPVCRALAQYSNHLHAAQCAQQLRDVLLVRYAIIPCPSALSSINVYSWCSARISPIE</sequence>